<keyword evidence="1" id="KW-0472">Membrane</keyword>
<dbReference type="Proteomes" id="UP001202328">
    <property type="component" value="Unassembled WGS sequence"/>
</dbReference>
<keyword evidence="1" id="KW-1133">Transmembrane helix</keyword>
<evidence type="ECO:0000256" key="1">
    <source>
        <dbReference type="SAM" id="Phobius"/>
    </source>
</evidence>
<proteinExistence type="predicted"/>
<gene>
    <name evidence="2" type="ORF">MKW98_004194</name>
</gene>
<accession>A0AAD4XQE2</accession>
<dbReference type="AlphaFoldDB" id="A0AAD4XQE2"/>
<evidence type="ECO:0000313" key="3">
    <source>
        <dbReference type="Proteomes" id="UP001202328"/>
    </source>
</evidence>
<feature type="non-terminal residue" evidence="2">
    <location>
        <position position="1"/>
    </location>
</feature>
<sequence>ETEIGNHVNLSRKNPNNEVRIRRLGKHLVRKPEDKLLKSITPDGSGGTLSMTVSLTNGPAAAPSAFPYKKLDPAIRSKPWHMPLWGWILIGFAIFAFFLVITWVLWNYCSHHAAARTAANQNGSTELDDTESLSNSTIDNIYNNIFRVPNPDASATPPRDPAMLTNRSRPWQALYAVILLIAGAI</sequence>
<reference evidence="2" key="1">
    <citation type="submission" date="2022-04" db="EMBL/GenBank/DDBJ databases">
        <title>A functionally conserved STORR gene fusion in Papaver species that diverged 16.8 million years ago.</title>
        <authorList>
            <person name="Catania T."/>
        </authorList>
    </citation>
    <scope>NUCLEOTIDE SEQUENCE</scope>
    <source>
        <strain evidence="2">S-188037</strain>
    </source>
</reference>
<evidence type="ECO:0000313" key="2">
    <source>
        <dbReference type="EMBL" id="KAI3943689.1"/>
    </source>
</evidence>
<comment type="caution">
    <text evidence="2">The sequence shown here is derived from an EMBL/GenBank/DDBJ whole genome shotgun (WGS) entry which is preliminary data.</text>
</comment>
<dbReference type="EMBL" id="JAJJMB010004170">
    <property type="protein sequence ID" value="KAI3943689.1"/>
    <property type="molecule type" value="Genomic_DNA"/>
</dbReference>
<organism evidence="2 3">
    <name type="scientific">Papaver atlanticum</name>
    <dbReference type="NCBI Taxonomy" id="357466"/>
    <lineage>
        <taxon>Eukaryota</taxon>
        <taxon>Viridiplantae</taxon>
        <taxon>Streptophyta</taxon>
        <taxon>Embryophyta</taxon>
        <taxon>Tracheophyta</taxon>
        <taxon>Spermatophyta</taxon>
        <taxon>Magnoliopsida</taxon>
        <taxon>Ranunculales</taxon>
        <taxon>Papaveraceae</taxon>
        <taxon>Papaveroideae</taxon>
        <taxon>Papaver</taxon>
    </lineage>
</organism>
<protein>
    <submittedName>
        <fullName evidence="2">Uncharacterized protein</fullName>
    </submittedName>
</protein>
<keyword evidence="3" id="KW-1185">Reference proteome</keyword>
<feature type="transmembrane region" description="Helical" evidence="1">
    <location>
        <begin position="84"/>
        <end position="106"/>
    </location>
</feature>
<feature type="non-terminal residue" evidence="2">
    <location>
        <position position="185"/>
    </location>
</feature>
<name>A0AAD4XQE2_9MAGN</name>
<keyword evidence="1" id="KW-0812">Transmembrane</keyword>